<keyword evidence="3" id="KW-1185">Reference proteome</keyword>
<reference evidence="2" key="1">
    <citation type="submission" date="2020-07" db="EMBL/GenBank/DDBJ databases">
        <title>The High-quality genome of the commercially important snow crab, Chionoecetes opilio.</title>
        <authorList>
            <person name="Jeong J.-H."/>
            <person name="Ryu S."/>
        </authorList>
    </citation>
    <scope>NUCLEOTIDE SEQUENCE</scope>
    <source>
        <strain evidence="2">MADBK_172401_WGS</strain>
        <tissue evidence="2">Digestive gland</tissue>
    </source>
</reference>
<dbReference type="PROSITE" id="PS51257">
    <property type="entry name" value="PROKAR_LIPOPROTEIN"/>
    <property type="match status" value="1"/>
</dbReference>
<dbReference type="AlphaFoldDB" id="A0A8J5CTL6"/>
<feature type="signal peptide" evidence="1">
    <location>
        <begin position="1"/>
        <end position="16"/>
    </location>
</feature>
<dbReference type="EMBL" id="JACEEZ010013225">
    <property type="protein sequence ID" value="KAG0720210.1"/>
    <property type="molecule type" value="Genomic_DNA"/>
</dbReference>
<proteinExistence type="predicted"/>
<gene>
    <name evidence="2" type="ORF">GWK47_000733</name>
</gene>
<protein>
    <submittedName>
        <fullName evidence="2">Uncharacterized protein</fullName>
    </submittedName>
</protein>
<name>A0A8J5CTL6_CHIOP</name>
<keyword evidence="1" id="KW-0732">Signal</keyword>
<comment type="caution">
    <text evidence="2">The sequence shown here is derived from an EMBL/GenBank/DDBJ whole genome shotgun (WGS) entry which is preliminary data.</text>
</comment>
<organism evidence="2 3">
    <name type="scientific">Chionoecetes opilio</name>
    <name type="common">Atlantic snow crab</name>
    <name type="synonym">Cancer opilio</name>
    <dbReference type="NCBI Taxonomy" id="41210"/>
    <lineage>
        <taxon>Eukaryota</taxon>
        <taxon>Metazoa</taxon>
        <taxon>Ecdysozoa</taxon>
        <taxon>Arthropoda</taxon>
        <taxon>Crustacea</taxon>
        <taxon>Multicrustacea</taxon>
        <taxon>Malacostraca</taxon>
        <taxon>Eumalacostraca</taxon>
        <taxon>Eucarida</taxon>
        <taxon>Decapoda</taxon>
        <taxon>Pleocyemata</taxon>
        <taxon>Brachyura</taxon>
        <taxon>Eubrachyura</taxon>
        <taxon>Majoidea</taxon>
        <taxon>Majidae</taxon>
        <taxon>Chionoecetes</taxon>
    </lineage>
</organism>
<accession>A0A8J5CTL6</accession>
<evidence type="ECO:0000313" key="3">
    <source>
        <dbReference type="Proteomes" id="UP000770661"/>
    </source>
</evidence>
<feature type="chain" id="PRO_5035328008" evidence="1">
    <location>
        <begin position="17"/>
        <end position="168"/>
    </location>
</feature>
<evidence type="ECO:0000256" key="1">
    <source>
        <dbReference type="SAM" id="SignalP"/>
    </source>
</evidence>
<dbReference type="Proteomes" id="UP000770661">
    <property type="component" value="Unassembled WGS sequence"/>
</dbReference>
<sequence>MMKGLFFLLVMVKARKLFFPGQPSGGGCDCQPIIACASDFDSITQDCTLGDGADGVCCPADGDNIGTRGQGAAAGVGNSMLGPNTRAFFSEAAPSVGQNSLDVAARAGVAAVSSLAALEQKLIHTNYFLERGTPASNHLHWFRITPEARAMDRRAWAIVSASSCMAAE</sequence>
<evidence type="ECO:0000313" key="2">
    <source>
        <dbReference type="EMBL" id="KAG0720210.1"/>
    </source>
</evidence>